<organism evidence="1 2">
    <name type="scientific">Falco tinnunculus</name>
    <name type="common">Common kestrel</name>
    <dbReference type="NCBI Taxonomy" id="100819"/>
    <lineage>
        <taxon>Eukaryota</taxon>
        <taxon>Metazoa</taxon>
        <taxon>Chordata</taxon>
        <taxon>Craniata</taxon>
        <taxon>Vertebrata</taxon>
        <taxon>Euteleostomi</taxon>
        <taxon>Archelosauria</taxon>
        <taxon>Archosauria</taxon>
        <taxon>Dinosauria</taxon>
        <taxon>Saurischia</taxon>
        <taxon>Theropoda</taxon>
        <taxon>Coelurosauria</taxon>
        <taxon>Aves</taxon>
        <taxon>Neognathae</taxon>
        <taxon>Neoaves</taxon>
        <taxon>Telluraves</taxon>
        <taxon>Australaves</taxon>
        <taxon>Falconiformes</taxon>
        <taxon>Falconidae</taxon>
        <taxon>Falco</taxon>
    </lineage>
</organism>
<accession>A0A8C4V7Z0</accession>
<dbReference type="Proteomes" id="UP000694562">
    <property type="component" value="Unplaced"/>
</dbReference>
<dbReference type="PROSITE" id="PS51257">
    <property type="entry name" value="PROKAR_LIPOPROTEIN"/>
    <property type="match status" value="1"/>
</dbReference>
<dbReference type="AlphaFoldDB" id="A0A8C4V7Z0"/>
<name>A0A8C4V7Z0_FALTI</name>
<reference evidence="1" key="2">
    <citation type="submission" date="2025-09" db="UniProtKB">
        <authorList>
            <consortium name="Ensembl"/>
        </authorList>
    </citation>
    <scope>IDENTIFICATION</scope>
</reference>
<proteinExistence type="predicted"/>
<sequence length="141" mass="15276">MLKGFRWWWQQVGLGLSCRCCDPGVECSFWVSGWWDLTPSAWFDSELSGANPAPEVCTLAELGSWSKVGTEWLPTLKRKEVKLGACHCQPNLPLLPARAGGGSPALSQFWSSPISLFIRTNPGLAILRGVFGCSPGPALKG</sequence>
<keyword evidence="2" id="KW-1185">Reference proteome</keyword>
<protein>
    <submittedName>
        <fullName evidence="1">Uncharacterized protein</fullName>
    </submittedName>
</protein>
<dbReference type="Ensembl" id="ENSFTIT00000023334.1">
    <property type="protein sequence ID" value="ENSFTIP00000022412.1"/>
    <property type="gene ID" value="ENSFTIG00000014460.1"/>
</dbReference>
<evidence type="ECO:0000313" key="1">
    <source>
        <dbReference type="Ensembl" id="ENSFTIP00000022412.1"/>
    </source>
</evidence>
<evidence type="ECO:0000313" key="2">
    <source>
        <dbReference type="Proteomes" id="UP000694562"/>
    </source>
</evidence>
<reference evidence="1" key="1">
    <citation type="submission" date="2025-08" db="UniProtKB">
        <authorList>
            <consortium name="Ensembl"/>
        </authorList>
    </citation>
    <scope>IDENTIFICATION</scope>
</reference>